<dbReference type="Proteomes" id="UP001145799">
    <property type="component" value="Unassembled WGS sequence"/>
</dbReference>
<accession>A0A9X3PP00</accession>
<evidence type="ECO:0000313" key="5">
    <source>
        <dbReference type="Proteomes" id="UP001145799"/>
    </source>
</evidence>
<sequence>MKRNRYDSLRAPECGRWTPELTVSVVVPAYGAQHELDVTLAALAAQTYPPHLLDVIVVDDGSEPPLRMPELRPERTRFIGNHEGAWGVASAVDAGIATAEGPIILRLDSDILPDRTHVEAHARWHHTADYCVVIGNLGFVEIDADDLDLEQVRAAVEADTVETLFGDRGTGQSWEVALLERSDRLLDDELRAYTVTNGATISFTKALYDRSGGMDTDLKLGSDTELGYRQAQAGAVFIPDAGARAWHLGLSQLQSRRDEGKRYRQPFVANRVPTLRHLRTHPGIAWTVPYVEVVIDASEVSFEMATASAASVLADNAEARVALVGPWSTLKDGRVRPLDDPQLDLRLIREVFSGDPRVSYVESVAATAAPAPFRLTLAPGTVLRPNGLGEVLALADRERVGRVKCLSAAQQGERPCAVLDRTAALARALQTRRPDEDLDTAVEESWGLWWADGTAWFADWEEPVEAPSQLLHRVGSLEASIKRLEAKEDELRRRVSRWNKTGNAARNEAKDWERAARDWQQAADEWRRYDGGKKSFAQRAKGRLRRMLGE</sequence>
<dbReference type="EC" id="2.4.-.-" evidence="3"/>
<dbReference type="Pfam" id="PF00535">
    <property type="entry name" value="Glycos_transf_2"/>
    <property type="match status" value="1"/>
</dbReference>
<evidence type="ECO:0000313" key="6">
    <source>
        <dbReference type="Proteomes" id="UP001183604"/>
    </source>
</evidence>
<dbReference type="GO" id="GO:0016757">
    <property type="term" value="F:glycosyltransferase activity"/>
    <property type="evidence" value="ECO:0007669"/>
    <property type="project" value="UniProtKB-KW"/>
</dbReference>
<evidence type="ECO:0000256" key="1">
    <source>
        <dbReference type="SAM" id="Coils"/>
    </source>
</evidence>
<dbReference type="PANTHER" id="PTHR43685:SF3">
    <property type="entry name" value="SLR2126 PROTEIN"/>
    <property type="match status" value="1"/>
</dbReference>
<dbReference type="InterPro" id="IPR029044">
    <property type="entry name" value="Nucleotide-diphossugar_trans"/>
</dbReference>
<evidence type="ECO:0000313" key="4">
    <source>
        <dbReference type="EMBL" id="MDR7338553.1"/>
    </source>
</evidence>
<organism evidence="3 5">
    <name type="scientific">Glycomyces lechevalierae</name>
    <dbReference type="NCBI Taxonomy" id="256034"/>
    <lineage>
        <taxon>Bacteria</taxon>
        <taxon>Bacillati</taxon>
        <taxon>Actinomycetota</taxon>
        <taxon>Actinomycetes</taxon>
        <taxon>Glycomycetales</taxon>
        <taxon>Glycomycetaceae</taxon>
        <taxon>Glycomyces</taxon>
    </lineage>
</organism>
<evidence type="ECO:0000313" key="3">
    <source>
        <dbReference type="EMBL" id="MDA1387183.1"/>
    </source>
</evidence>
<keyword evidence="3" id="KW-0808">Transferase</keyword>
<evidence type="ECO:0000259" key="2">
    <source>
        <dbReference type="Pfam" id="PF00535"/>
    </source>
</evidence>
<dbReference type="CDD" id="cd00761">
    <property type="entry name" value="Glyco_tranf_GTA_type"/>
    <property type="match status" value="1"/>
</dbReference>
<keyword evidence="6" id="KW-1185">Reference proteome</keyword>
<reference evidence="4 6" key="2">
    <citation type="submission" date="2023-07" db="EMBL/GenBank/DDBJ databases">
        <title>Sequencing the genomes of 1000 actinobacteria strains.</title>
        <authorList>
            <person name="Klenk H.-P."/>
        </authorList>
    </citation>
    <scope>NUCLEOTIDE SEQUENCE [LARGE SCALE GENOMIC DNA]</scope>
    <source>
        <strain evidence="4 6">DSM 44724</strain>
    </source>
</reference>
<dbReference type="SUPFAM" id="SSF53448">
    <property type="entry name" value="Nucleotide-diphospho-sugar transferases"/>
    <property type="match status" value="1"/>
</dbReference>
<proteinExistence type="predicted"/>
<dbReference type="Proteomes" id="UP001183604">
    <property type="component" value="Unassembled WGS sequence"/>
</dbReference>
<dbReference type="AlphaFoldDB" id="A0A9X3PP00"/>
<comment type="caution">
    <text evidence="3">The sequence shown here is derived from an EMBL/GenBank/DDBJ whole genome shotgun (WGS) entry which is preliminary data.</text>
</comment>
<name>A0A9X3PP00_9ACTN</name>
<dbReference type="PANTHER" id="PTHR43685">
    <property type="entry name" value="GLYCOSYLTRANSFERASE"/>
    <property type="match status" value="1"/>
</dbReference>
<dbReference type="Gene3D" id="3.90.550.10">
    <property type="entry name" value="Spore Coat Polysaccharide Biosynthesis Protein SpsA, Chain A"/>
    <property type="match status" value="1"/>
</dbReference>
<dbReference type="EMBL" id="JAPZVQ010000014">
    <property type="protein sequence ID" value="MDA1387183.1"/>
    <property type="molecule type" value="Genomic_DNA"/>
</dbReference>
<keyword evidence="3" id="KW-0328">Glycosyltransferase</keyword>
<feature type="domain" description="Glycosyltransferase 2-like" evidence="2">
    <location>
        <begin position="24"/>
        <end position="141"/>
    </location>
</feature>
<reference evidence="3" key="1">
    <citation type="submission" date="2022-12" db="EMBL/GenBank/DDBJ databases">
        <title>Gycomyces niveus sp.nov., a novel actinomycete isolated from soil in Shouguang.</title>
        <authorList>
            <person name="Yang X."/>
        </authorList>
    </citation>
    <scope>NUCLEOTIDE SEQUENCE</scope>
    <source>
        <strain evidence="3">DSM 44724</strain>
    </source>
</reference>
<protein>
    <submittedName>
        <fullName evidence="3 4">Glycosyltransferase</fullName>
        <ecNumber evidence="3">2.4.-.-</ecNumber>
    </submittedName>
</protein>
<dbReference type="EMBL" id="JAVDYD010000001">
    <property type="protein sequence ID" value="MDR7338553.1"/>
    <property type="molecule type" value="Genomic_DNA"/>
</dbReference>
<dbReference type="RefSeq" id="WP_270123679.1">
    <property type="nucleotide sequence ID" value="NZ_BAAAOM010000004.1"/>
</dbReference>
<gene>
    <name evidence="4" type="ORF">J2S69_002272</name>
    <name evidence="3" type="ORF">O2L01_19465</name>
</gene>
<dbReference type="InterPro" id="IPR050834">
    <property type="entry name" value="Glycosyltransf_2"/>
</dbReference>
<feature type="coiled-coil region" evidence="1">
    <location>
        <begin position="474"/>
        <end position="501"/>
    </location>
</feature>
<dbReference type="InterPro" id="IPR001173">
    <property type="entry name" value="Glyco_trans_2-like"/>
</dbReference>
<keyword evidence="1" id="KW-0175">Coiled coil</keyword>